<comment type="pathway">
    <text evidence="2">Siderophore biosynthesis.</text>
</comment>
<evidence type="ECO:0000256" key="4">
    <source>
        <dbReference type="ARBA" id="ARBA00013076"/>
    </source>
</evidence>
<dbReference type="EMBL" id="JAUSUT010000001">
    <property type="protein sequence ID" value="MDQ0382534.1"/>
    <property type="molecule type" value="Genomic_DNA"/>
</dbReference>
<proteinExistence type="inferred from homology"/>
<evidence type="ECO:0000256" key="2">
    <source>
        <dbReference type="ARBA" id="ARBA00004924"/>
    </source>
</evidence>
<name>A0ABU0F4M5_9PSEU</name>
<dbReference type="GO" id="GO:0033767">
    <property type="term" value="F:4-hydroxyacetophenone monooxygenase activity"/>
    <property type="evidence" value="ECO:0007669"/>
    <property type="project" value="UniProtKB-EC"/>
</dbReference>
<evidence type="ECO:0000256" key="11">
    <source>
        <dbReference type="ARBA" id="ARBA00029939"/>
    </source>
</evidence>
<comment type="catalytic activity">
    <reaction evidence="15">
        <text>L-lysine + NADPH + O2 = N(6)-hydroxy-L-lysine + NADP(+) + H2O</text>
        <dbReference type="Rhea" id="RHEA:23228"/>
        <dbReference type="ChEBI" id="CHEBI:15377"/>
        <dbReference type="ChEBI" id="CHEBI:15379"/>
        <dbReference type="ChEBI" id="CHEBI:32551"/>
        <dbReference type="ChEBI" id="CHEBI:57783"/>
        <dbReference type="ChEBI" id="CHEBI:57820"/>
        <dbReference type="ChEBI" id="CHEBI:58349"/>
        <dbReference type="EC" id="1.14.13.59"/>
    </reaction>
</comment>
<evidence type="ECO:0000256" key="15">
    <source>
        <dbReference type="ARBA" id="ARBA00048407"/>
    </source>
</evidence>
<sequence>MPQEDFADLVRRAVRDANVPTLLMVLVQLTGDTRWLADPYRPTRGRGLSENDSGGLPENVQEEIRHAAADAIIAWHDGRPMAIPEPDESLLTRMLSVAMGEEIPAEYGPMIADDLRTALNAAPALPDVPRPPDGFSAIVIGAGISGMLAAHHLRQAGIACTIIESGERVGGTWWHNRYPGCGVDVPSHLYSFSGVVADWPYYYATRDEIHAYLESVAAEWDIPGCTRFSTRATAARWDEAGRQWSVEITGPDGTREVLRADILISGVGAFGKPKLPDVPGLDRFAGTWCHTATWPEDLDLAGKRVGVIGNGASAMQVVPAIAGTAEFLTVFQRSAHWVAPFEKFRVPVPDPVRFLLREVPLYRSWYRQRLAWVLNDTLYQALQKDPDWPHQDRSINAINEGHRRFFTRYISAELAGRPDLVEKVTPSYPPFGKRILLDNGWYRTLKRDDVELVTDSIAEITEHGIRLVSGREVELDVIVFATGFDVVRFLSSVELTGRGGRTLGDVWHGDDARAYLGTTVPGFPNLFCLYGPNTQAGHGGSLIFYLECQMRYVLSLLGQMFDAGATVAEVRAEVSDKYNEDVDAAHERMIWTQPGFTTYYRNSRGRVVVANPWRVIDWWQMTREAALSDYHLDGPGAGGPR</sequence>
<accession>A0ABU0F4M5</accession>
<evidence type="ECO:0000256" key="10">
    <source>
        <dbReference type="ARBA" id="ARBA00023033"/>
    </source>
</evidence>
<evidence type="ECO:0000256" key="7">
    <source>
        <dbReference type="ARBA" id="ARBA00022827"/>
    </source>
</evidence>
<dbReference type="Pfam" id="PF13434">
    <property type="entry name" value="Lys_Orn_oxgnase"/>
    <property type="match status" value="1"/>
</dbReference>
<dbReference type="InterPro" id="IPR036188">
    <property type="entry name" value="FAD/NAD-bd_sf"/>
</dbReference>
<evidence type="ECO:0000256" key="13">
    <source>
        <dbReference type="ARBA" id="ARBA00032493"/>
    </source>
</evidence>
<protein>
    <recommendedName>
        <fullName evidence="5">L-lysine N6-monooxygenase MbtG</fullName>
        <ecNumber evidence="4">1.14.13.59</ecNumber>
    </recommendedName>
    <alternativeName>
        <fullName evidence="14">Lysine 6-N-hydroxylase</fullName>
    </alternativeName>
    <alternativeName>
        <fullName evidence="13">Lysine N6-hydroxylase</fullName>
    </alternativeName>
    <alternativeName>
        <fullName evidence="11">Lysine-N-oxygenase</fullName>
    </alternativeName>
    <alternativeName>
        <fullName evidence="12">Mycobactin synthase protein G</fullName>
    </alternativeName>
</protein>
<keyword evidence="8" id="KW-0521">NADP</keyword>
<comment type="similarity">
    <text evidence="3">Belongs to the lysine N(6)-hydroxylase/L-ornithine N(5)-oxygenase family.</text>
</comment>
<dbReference type="InterPro" id="IPR051209">
    <property type="entry name" value="FAD-bind_Monooxygenase_sf"/>
</dbReference>
<dbReference type="PANTHER" id="PTHR42877:SF4">
    <property type="entry name" value="FAD_NAD(P)-BINDING DOMAIN-CONTAINING PROTEIN-RELATED"/>
    <property type="match status" value="1"/>
</dbReference>
<evidence type="ECO:0000313" key="17">
    <source>
        <dbReference type="Proteomes" id="UP001229651"/>
    </source>
</evidence>
<dbReference type="InterPro" id="IPR025700">
    <property type="entry name" value="Lys/Orn_oxygenase"/>
</dbReference>
<dbReference type="RefSeq" id="WP_306997803.1">
    <property type="nucleotide sequence ID" value="NZ_JAUSUT010000001.1"/>
</dbReference>
<dbReference type="Gene3D" id="3.50.50.60">
    <property type="entry name" value="FAD/NAD(P)-binding domain"/>
    <property type="match status" value="2"/>
</dbReference>
<comment type="caution">
    <text evidence="16">The sequence shown here is derived from an EMBL/GenBank/DDBJ whole genome shotgun (WGS) entry which is preliminary data.</text>
</comment>
<dbReference type="Pfam" id="PF13450">
    <property type="entry name" value="NAD_binding_8"/>
    <property type="match status" value="1"/>
</dbReference>
<dbReference type="EC" id="1.14.13.59" evidence="4"/>
<dbReference type="SUPFAM" id="SSF51905">
    <property type="entry name" value="FAD/NAD(P)-binding domain"/>
    <property type="match status" value="1"/>
</dbReference>
<keyword evidence="10 16" id="KW-0503">Monooxygenase</keyword>
<keyword evidence="9 16" id="KW-0560">Oxidoreductase</keyword>
<evidence type="ECO:0000256" key="9">
    <source>
        <dbReference type="ARBA" id="ARBA00023002"/>
    </source>
</evidence>
<keyword evidence="17" id="KW-1185">Reference proteome</keyword>
<evidence type="ECO:0000256" key="14">
    <source>
        <dbReference type="ARBA" id="ARBA00032738"/>
    </source>
</evidence>
<reference evidence="16 17" key="1">
    <citation type="submission" date="2023-07" db="EMBL/GenBank/DDBJ databases">
        <title>Sequencing the genomes of 1000 actinobacteria strains.</title>
        <authorList>
            <person name="Klenk H.-P."/>
        </authorList>
    </citation>
    <scope>NUCLEOTIDE SEQUENCE [LARGE SCALE GENOMIC DNA]</scope>
    <source>
        <strain evidence="16 17">DSM 45805</strain>
    </source>
</reference>
<gene>
    <name evidence="16" type="ORF">FB470_006528</name>
</gene>
<dbReference type="PANTHER" id="PTHR42877">
    <property type="entry name" value="L-ORNITHINE N(5)-MONOOXYGENASE-RELATED"/>
    <property type="match status" value="1"/>
</dbReference>
<evidence type="ECO:0000256" key="3">
    <source>
        <dbReference type="ARBA" id="ARBA00007588"/>
    </source>
</evidence>
<dbReference type="Proteomes" id="UP001229651">
    <property type="component" value="Unassembled WGS sequence"/>
</dbReference>
<evidence type="ECO:0000256" key="5">
    <source>
        <dbReference type="ARBA" id="ARBA00016406"/>
    </source>
</evidence>
<evidence type="ECO:0000313" key="16">
    <source>
        <dbReference type="EMBL" id="MDQ0382534.1"/>
    </source>
</evidence>
<evidence type="ECO:0000256" key="1">
    <source>
        <dbReference type="ARBA" id="ARBA00001974"/>
    </source>
</evidence>
<comment type="cofactor">
    <cofactor evidence="1">
        <name>FAD</name>
        <dbReference type="ChEBI" id="CHEBI:57692"/>
    </cofactor>
</comment>
<keyword evidence="7" id="KW-0274">FAD</keyword>
<evidence type="ECO:0000256" key="12">
    <source>
        <dbReference type="ARBA" id="ARBA00031158"/>
    </source>
</evidence>
<evidence type="ECO:0000256" key="6">
    <source>
        <dbReference type="ARBA" id="ARBA00022630"/>
    </source>
</evidence>
<keyword evidence="6" id="KW-0285">Flavoprotein</keyword>
<organism evidence="16 17">
    <name type="scientific">Amycolatopsis thermophila</name>
    <dbReference type="NCBI Taxonomy" id="206084"/>
    <lineage>
        <taxon>Bacteria</taxon>
        <taxon>Bacillati</taxon>
        <taxon>Actinomycetota</taxon>
        <taxon>Actinomycetes</taxon>
        <taxon>Pseudonocardiales</taxon>
        <taxon>Pseudonocardiaceae</taxon>
        <taxon>Amycolatopsis</taxon>
    </lineage>
</organism>
<evidence type="ECO:0000256" key="8">
    <source>
        <dbReference type="ARBA" id="ARBA00022857"/>
    </source>
</evidence>